<dbReference type="Pfam" id="PF03160">
    <property type="entry name" value="Calx-beta"/>
    <property type="match status" value="2"/>
</dbReference>
<dbReference type="Gene3D" id="2.160.20.20">
    <property type="match status" value="1"/>
</dbReference>
<dbReference type="EMBL" id="MZXW01000024">
    <property type="protein sequence ID" value="RXT44186.1"/>
    <property type="molecule type" value="Genomic_DNA"/>
</dbReference>
<name>A0A4Q1V1E2_9BRAD</name>
<sequence>MTDTLTAGSIAFTGFNADGDDSIAFVSFSDIKAGTVIHFTDNAWSGTSFATDENTWSWTATSDVAAGTIISMAGLGAGGSASSNVGSVTFDTANARDIADANEVVYAYTGDATAPVFLTAITNAIFNASLGRGTLNGTGLTQGVDAKQLNGSPDIAVYTGDRSSLAGIEDYKAHIYDAANWNLQGGNGDQSHDGTAPDLPFSNQAFTTDPTAQKIEFASATVSVAEGDSGDTVLTLTLNRIGSTSGVTTFSGTVADLPGMYGYADAGDFGGKLPTFSGSFADGASTTTVTFHISGDTTYEPDEHFYAILDTVTSESGLIYIGDKATVDATIVNDEPVQFFGFAENSVTVSQSEGNASDVRTFTFVVERTKGTAGDLSFSGVISLGSTDAADFGGTAPLTFSGVIKAGESTATVTITTSGDNVLEGNDSFSLHLTDATSSNGTTIVSTYPDATGIIVNDDPLHIGVSQTVTSTLTIGGSDHLTIDLGGKLAVFDPQDGTFTGALLWSGGQSTGGTTIVDNAGIIGLDSPNYQAVSGTGVTGSFRLYNGPTGIIYGSVGFRSLGSGSVVTVTNVGRIDGGLNYALNFVDIGKVSSVTVTNNGNSNAGGIITNSRANSDVIRGGPNMVINNGGRIQSAADDVANGYYGGDAVDYAGSAGGIVTNGGLIEGSRHAITNKKGMAITNEVAGTLIGRNGSGINIDNDATEANTVYVTNRGTIIGASAGYEDSDGDAIDADGLLKLNNFGLVEGIGANGYHDGEANVSEGIAAGGGEINNYAGGMIYGYGRAIQVDNSSNGPALGATTVHNQGQIRGDGHGPTGVSDEDAAVMNARILGGEAINIVGSYADTITNSGGILGGVRTDGGDDTLTNSGLMVATGGSAIDLGDGNDSFTNSGIVSGDVLLGAGDDSINLVTGSTITGIIDGGDGNDTINLSGTGNGTLGKGTGIEKVDVKSGAWAFESDASYSNVTVESGASLAVRSAVTTVTVEQGAGLFVYGHADHTIVLGEQAIHAGGIATATTIGAGGEQNVVEGAAANGTTIEGGTQDVFGSADDTVIDAAGLQNVHGRATDTVVNSGGEQNVYQAATATGTIVNSGGIQIDWGTAVATTIDGGNQYVYGTAADTVILSGAQYVAAGGVTYGTVIGNGGTAHAFGGASVHNATFAGSDATLVLDHASDFSGFISGWQDGNHLDLSDIQFGQGTTVAYTANAGNSGGKLKVSDGSHTVSLSLLGQYTAADFALSSDGHGGTVITDPGVQVQNQLAAHA</sequence>
<dbReference type="GO" id="GO:0016020">
    <property type="term" value="C:membrane"/>
    <property type="evidence" value="ECO:0007669"/>
    <property type="project" value="InterPro"/>
</dbReference>
<dbReference type="InterPro" id="IPR003644">
    <property type="entry name" value="Calx_beta"/>
</dbReference>
<evidence type="ECO:0000259" key="4">
    <source>
        <dbReference type="Pfam" id="PF03160"/>
    </source>
</evidence>
<evidence type="ECO:0000313" key="6">
    <source>
        <dbReference type="Proteomes" id="UP000290819"/>
    </source>
</evidence>
<feature type="domain" description="Calx-beta" evidence="4">
    <location>
        <begin position="214"/>
        <end position="315"/>
    </location>
</feature>
<dbReference type="InterPro" id="IPR030930">
    <property type="entry name" value="AIDA"/>
</dbReference>
<dbReference type="InterPro" id="IPR038081">
    <property type="entry name" value="CalX-like_sf"/>
</dbReference>
<feature type="domain" description="Calx-beta" evidence="4">
    <location>
        <begin position="339"/>
        <end position="459"/>
    </location>
</feature>
<dbReference type="InterPro" id="IPR012332">
    <property type="entry name" value="Autotransporter_pectin_lyase_C"/>
</dbReference>
<evidence type="ECO:0000313" key="5">
    <source>
        <dbReference type="EMBL" id="RXT44186.1"/>
    </source>
</evidence>
<reference evidence="5 6" key="1">
    <citation type="submission" date="2017-03" db="EMBL/GenBank/DDBJ databases">
        <authorList>
            <person name="Safronova V.I."/>
            <person name="Sazanova A.L."/>
            <person name="Chirak E.R."/>
        </authorList>
    </citation>
    <scope>NUCLEOTIDE SEQUENCE [LARGE SCALE GENOMIC DNA]</scope>
    <source>
        <strain evidence="5 6">Opo-243</strain>
    </source>
</reference>
<dbReference type="GO" id="GO:0004930">
    <property type="term" value="F:G protein-coupled receptor activity"/>
    <property type="evidence" value="ECO:0007669"/>
    <property type="project" value="InterPro"/>
</dbReference>
<dbReference type="Proteomes" id="UP000290819">
    <property type="component" value="Unassembled WGS sequence"/>
</dbReference>
<keyword evidence="6" id="KW-1185">Reference proteome</keyword>
<dbReference type="GO" id="GO:0001965">
    <property type="term" value="F:G-protein alpha-subunit binding"/>
    <property type="evidence" value="ECO:0007669"/>
    <property type="project" value="TreeGrafter"/>
</dbReference>
<keyword evidence="2" id="KW-0677">Repeat</keyword>
<dbReference type="RefSeq" id="WP_129272434.1">
    <property type="nucleotide sequence ID" value="NZ_MZXW01000024.1"/>
</dbReference>
<dbReference type="AlphaFoldDB" id="A0A4Q1V1E2"/>
<proteinExistence type="predicted"/>
<dbReference type="GO" id="GO:0005737">
    <property type="term" value="C:cytoplasm"/>
    <property type="evidence" value="ECO:0007669"/>
    <property type="project" value="TreeGrafter"/>
</dbReference>
<keyword evidence="1" id="KW-0732">Signal</keyword>
<accession>A0A4Q1V1E2</accession>
<evidence type="ECO:0000256" key="2">
    <source>
        <dbReference type="ARBA" id="ARBA00022737"/>
    </source>
</evidence>
<gene>
    <name evidence="5" type="ORF">B5V03_21540</name>
</gene>
<keyword evidence="3" id="KW-0106">Calcium</keyword>
<organism evidence="5 6">
    <name type="scientific">Bradyrhizobium betae</name>
    <dbReference type="NCBI Taxonomy" id="244734"/>
    <lineage>
        <taxon>Bacteria</taxon>
        <taxon>Pseudomonadati</taxon>
        <taxon>Pseudomonadota</taxon>
        <taxon>Alphaproteobacteria</taxon>
        <taxon>Hyphomicrobiales</taxon>
        <taxon>Nitrobacteraceae</taxon>
        <taxon>Bradyrhizobium</taxon>
    </lineage>
</organism>
<dbReference type="NCBIfam" id="TIGR04415">
    <property type="entry name" value="O_hepto_targRPT"/>
    <property type="match status" value="2"/>
</dbReference>
<evidence type="ECO:0000256" key="3">
    <source>
        <dbReference type="ARBA" id="ARBA00022837"/>
    </source>
</evidence>
<protein>
    <recommendedName>
        <fullName evidence="4">Calx-beta domain-containing protein</fullName>
    </recommendedName>
</protein>
<evidence type="ECO:0000256" key="1">
    <source>
        <dbReference type="ARBA" id="ARBA00022729"/>
    </source>
</evidence>
<comment type="caution">
    <text evidence="5">The sequence shown here is derived from an EMBL/GenBank/DDBJ whole genome shotgun (WGS) entry which is preliminary data.</text>
</comment>
<dbReference type="Gene3D" id="2.60.40.2030">
    <property type="match status" value="2"/>
</dbReference>
<dbReference type="InterPro" id="IPR026919">
    <property type="entry name" value="ADGRV1"/>
</dbReference>
<dbReference type="OrthoDB" id="9804931at2"/>
<dbReference type="GO" id="GO:0071277">
    <property type="term" value="P:cellular response to calcium ion"/>
    <property type="evidence" value="ECO:0007669"/>
    <property type="project" value="TreeGrafter"/>
</dbReference>
<dbReference type="PANTHER" id="PTHR46682:SF1">
    <property type="entry name" value="ADHESION G-PROTEIN COUPLED RECEPTOR V1"/>
    <property type="match status" value="1"/>
</dbReference>
<dbReference type="PANTHER" id="PTHR46682">
    <property type="entry name" value="ADHESION G-PROTEIN COUPLED RECEPTOR V1"/>
    <property type="match status" value="1"/>
</dbReference>
<dbReference type="GO" id="GO:0010855">
    <property type="term" value="F:adenylate cyclase inhibitor activity"/>
    <property type="evidence" value="ECO:0007669"/>
    <property type="project" value="TreeGrafter"/>
</dbReference>
<dbReference type="SUPFAM" id="SSF141072">
    <property type="entry name" value="CalX-like"/>
    <property type="match status" value="2"/>
</dbReference>